<dbReference type="Proteomes" id="UP001283361">
    <property type="component" value="Unassembled WGS sequence"/>
</dbReference>
<proteinExistence type="predicted"/>
<name>A0AAE1DI99_9GAST</name>
<feature type="non-terminal residue" evidence="1">
    <location>
        <position position="1"/>
    </location>
</feature>
<keyword evidence="2" id="KW-1185">Reference proteome</keyword>
<dbReference type="AlphaFoldDB" id="A0AAE1DI99"/>
<accession>A0AAE1DI99</accession>
<gene>
    <name evidence="1" type="ORF">RRG08_014274</name>
</gene>
<protein>
    <submittedName>
        <fullName evidence="1">Uncharacterized protein</fullName>
    </submittedName>
</protein>
<dbReference type="EMBL" id="JAWDGP010003701">
    <property type="protein sequence ID" value="KAK3771601.1"/>
    <property type="molecule type" value="Genomic_DNA"/>
</dbReference>
<sequence length="89" mass="9456">ALEVSASPGGESVNGLTIRVALLSASHETCALCVDVEAIIYQLLDPNCCRCQQDSVLVASLQGGVGLEDSKLSPEVDVEYNIHKEPSLW</sequence>
<reference evidence="1" key="1">
    <citation type="journal article" date="2023" name="G3 (Bethesda)">
        <title>A reference genome for the long-term kleptoplast-retaining sea slug Elysia crispata morphotype clarki.</title>
        <authorList>
            <person name="Eastman K.E."/>
            <person name="Pendleton A.L."/>
            <person name="Shaikh M.A."/>
            <person name="Suttiyut T."/>
            <person name="Ogas R."/>
            <person name="Tomko P."/>
            <person name="Gavelis G."/>
            <person name="Widhalm J.R."/>
            <person name="Wisecaver J.H."/>
        </authorList>
    </citation>
    <scope>NUCLEOTIDE SEQUENCE</scope>
    <source>
        <strain evidence="1">ECLA1</strain>
    </source>
</reference>
<evidence type="ECO:0000313" key="2">
    <source>
        <dbReference type="Proteomes" id="UP001283361"/>
    </source>
</evidence>
<organism evidence="1 2">
    <name type="scientific">Elysia crispata</name>
    <name type="common">lettuce slug</name>
    <dbReference type="NCBI Taxonomy" id="231223"/>
    <lineage>
        <taxon>Eukaryota</taxon>
        <taxon>Metazoa</taxon>
        <taxon>Spiralia</taxon>
        <taxon>Lophotrochozoa</taxon>
        <taxon>Mollusca</taxon>
        <taxon>Gastropoda</taxon>
        <taxon>Heterobranchia</taxon>
        <taxon>Euthyneura</taxon>
        <taxon>Panpulmonata</taxon>
        <taxon>Sacoglossa</taxon>
        <taxon>Placobranchoidea</taxon>
        <taxon>Plakobranchidae</taxon>
        <taxon>Elysia</taxon>
    </lineage>
</organism>
<evidence type="ECO:0000313" key="1">
    <source>
        <dbReference type="EMBL" id="KAK3771601.1"/>
    </source>
</evidence>
<comment type="caution">
    <text evidence="1">The sequence shown here is derived from an EMBL/GenBank/DDBJ whole genome shotgun (WGS) entry which is preliminary data.</text>
</comment>